<dbReference type="PANTHER" id="PTHR37457">
    <property type="entry name" value="TRNA SELENOCYSTEINE 1-ASSOCIATED PROTEIN 1-RELATED"/>
    <property type="match status" value="1"/>
</dbReference>
<organism evidence="5 6">
    <name type="scientific">Saccoglossus kowalevskii</name>
    <name type="common">Acorn worm</name>
    <dbReference type="NCBI Taxonomy" id="10224"/>
    <lineage>
        <taxon>Eukaryota</taxon>
        <taxon>Metazoa</taxon>
        <taxon>Hemichordata</taxon>
        <taxon>Enteropneusta</taxon>
        <taxon>Harrimaniidae</taxon>
        <taxon>Saccoglossus</taxon>
    </lineage>
</organism>
<dbReference type="Pfam" id="PF00076">
    <property type="entry name" value="RRM_1"/>
    <property type="match status" value="2"/>
</dbReference>
<dbReference type="InterPro" id="IPR000504">
    <property type="entry name" value="RRM_dom"/>
</dbReference>
<proteinExistence type="inferred from homology"/>
<dbReference type="Proteomes" id="UP000694865">
    <property type="component" value="Unplaced"/>
</dbReference>
<protein>
    <recommendedName>
        <fullName evidence="2">tRNA selenocysteine-associated protein 1</fullName>
    </recommendedName>
</protein>
<sequence>MTSSVWMGDLEPYMDEAFVIEAFASVGEKVLNVKIIRNKYTRIPQGYCFVDFGSDEIAKAILRKYNGKPLPGSNNSKRFKLNFAAYGQSYQSPEFSLFVGELTPEVDNCALHEFFAKRYYTCKAANVVLDPMGHSRGYGFVRFSNEEDQQRALIEMNQVTGLGGKSIKVALATPKRPITAVQSSTQHQPSSQNYGDYYQQYQQQYHNYYAAWNSYPSSQQQTAADTSVTSYSQCETSNHGNTSMKSSISEDDVFEDIDISVDVDKANAEFISKHEELFEAVENSRWQPLDNVMSEIPGLAIMS</sequence>
<name>A0ABM0GPA8_SACKO</name>
<reference evidence="6" key="1">
    <citation type="submission" date="2025-08" db="UniProtKB">
        <authorList>
            <consortium name="RefSeq"/>
        </authorList>
    </citation>
    <scope>IDENTIFICATION</scope>
    <source>
        <tissue evidence="6">Testes</tissue>
    </source>
</reference>
<evidence type="ECO:0000313" key="5">
    <source>
        <dbReference type="Proteomes" id="UP000694865"/>
    </source>
</evidence>
<dbReference type="Pfam" id="PF17654">
    <property type="entry name" value="Trnau1ap"/>
    <property type="match status" value="1"/>
</dbReference>
<evidence type="ECO:0000256" key="2">
    <source>
        <dbReference type="ARBA" id="ARBA00033477"/>
    </source>
</evidence>
<dbReference type="PANTHER" id="PTHR37457:SF3">
    <property type="entry name" value="TRNA SELENOCYSTEINE-ASSOCIATED PROTEIN 1"/>
    <property type="match status" value="1"/>
</dbReference>
<keyword evidence="3" id="KW-0694">RNA-binding</keyword>
<dbReference type="InterPro" id="IPR035979">
    <property type="entry name" value="RBD_domain_sf"/>
</dbReference>
<keyword evidence="5" id="KW-1185">Reference proteome</keyword>
<dbReference type="InterPro" id="IPR041085">
    <property type="entry name" value="TSAP1_C"/>
</dbReference>
<dbReference type="SUPFAM" id="SSF54928">
    <property type="entry name" value="RNA-binding domain, RBD"/>
    <property type="match status" value="1"/>
</dbReference>
<evidence type="ECO:0000256" key="1">
    <source>
        <dbReference type="ARBA" id="ARBA00008920"/>
    </source>
</evidence>
<evidence type="ECO:0000259" key="4">
    <source>
        <dbReference type="PROSITE" id="PS50102"/>
    </source>
</evidence>
<feature type="domain" description="RRM" evidence="4">
    <location>
        <begin position="3"/>
        <end position="86"/>
    </location>
</feature>
<evidence type="ECO:0000313" key="6">
    <source>
        <dbReference type="RefSeq" id="XP_002734335.1"/>
    </source>
</evidence>
<evidence type="ECO:0000256" key="3">
    <source>
        <dbReference type="PROSITE-ProRule" id="PRU00176"/>
    </source>
</evidence>
<feature type="domain" description="RRM" evidence="4">
    <location>
        <begin position="95"/>
        <end position="174"/>
    </location>
</feature>
<dbReference type="SMART" id="SM00360">
    <property type="entry name" value="RRM"/>
    <property type="match status" value="2"/>
</dbReference>
<dbReference type="InterPro" id="IPR012677">
    <property type="entry name" value="Nucleotide-bd_a/b_plait_sf"/>
</dbReference>
<accession>A0ABM0GPA8</accession>
<gene>
    <name evidence="6" type="primary">LOC100373468</name>
</gene>
<dbReference type="RefSeq" id="XP_002734335.1">
    <property type="nucleotide sequence ID" value="XM_002734289.2"/>
</dbReference>
<dbReference type="CDD" id="cd12610">
    <property type="entry name" value="RRM1_SECp43"/>
    <property type="match status" value="1"/>
</dbReference>
<dbReference type="PROSITE" id="PS50102">
    <property type="entry name" value="RRM"/>
    <property type="match status" value="2"/>
</dbReference>
<dbReference type="GeneID" id="100373468"/>
<dbReference type="Gene3D" id="3.30.70.330">
    <property type="match status" value="2"/>
</dbReference>
<comment type="similarity">
    <text evidence="1">Belongs to the RRM TRSPAP family.</text>
</comment>
<dbReference type="InterPro" id="IPR040434">
    <property type="entry name" value="TSAP1"/>
</dbReference>